<evidence type="ECO:0000313" key="2">
    <source>
        <dbReference type="RefSeq" id="XP_073792259.1"/>
    </source>
</evidence>
<accession>A0AC58IDE7</accession>
<proteinExistence type="predicted"/>
<reference evidence="2" key="1">
    <citation type="submission" date="2025-08" db="UniProtKB">
        <authorList>
            <consortium name="RefSeq"/>
        </authorList>
    </citation>
    <scope>IDENTIFICATION</scope>
    <source>
        <strain evidence="2">Tuebingen</strain>
        <tissue evidence="2">Fibroblasts and whole tissue</tissue>
    </source>
</reference>
<protein>
    <submittedName>
        <fullName evidence="2">Uncharacterized protein isoform X1</fullName>
    </submittedName>
</protein>
<name>A0AC58IDE7_DANRE</name>
<keyword evidence="1" id="KW-1185">Reference proteome</keyword>
<evidence type="ECO:0000313" key="1">
    <source>
        <dbReference type="Proteomes" id="UP000000437"/>
    </source>
</evidence>
<organism evidence="1 2">
    <name type="scientific">Danio rerio</name>
    <name type="common">Zebrafish</name>
    <name type="synonym">Brachydanio rerio</name>
    <dbReference type="NCBI Taxonomy" id="7955"/>
    <lineage>
        <taxon>Eukaryota</taxon>
        <taxon>Metazoa</taxon>
        <taxon>Chordata</taxon>
        <taxon>Craniata</taxon>
        <taxon>Vertebrata</taxon>
        <taxon>Euteleostomi</taxon>
        <taxon>Actinopterygii</taxon>
        <taxon>Neopterygii</taxon>
        <taxon>Teleostei</taxon>
        <taxon>Ostariophysi</taxon>
        <taxon>Cypriniformes</taxon>
        <taxon>Danionidae</taxon>
        <taxon>Danioninae</taxon>
        <taxon>Danio</taxon>
    </lineage>
</organism>
<gene>
    <name evidence="2" type="primary">si:dkey-222p3.1</name>
    <name evidence="2" type="synonym">si:dkey-21o6.3</name>
</gene>
<sequence length="186" mass="20998">MRDFSAVYGCNNEQTKKTKHKGRTFHSGFLICFLISLSSEASVQKTFEGFIGGSALFPCYYDPSRLKLISAHWRLNDSLNVYDILSGRGTDNEQDPQFKGRTETFPTDYMKGNFSLRLRGLTWSDVGAYCCSISDVNSLQCTTLQVKERPREIHEKPDRNVGVESNAERIVSQVLACFFAVILLCV</sequence>
<dbReference type="RefSeq" id="XP_073792259.1">
    <property type="nucleotide sequence ID" value="XM_073936158.1"/>
</dbReference>
<dbReference type="Proteomes" id="UP000000437">
    <property type="component" value="Chromosome 22"/>
</dbReference>